<name>A0A0R3WWI2_HYDTA</name>
<feature type="compositionally biased region" description="Low complexity" evidence="1">
    <location>
        <begin position="221"/>
        <end position="235"/>
    </location>
</feature>
<keyword evidence="4" id="KW-1185">Reference proteome</keyword>
<proteinExistence type="predicted"/>
<organism evidence="5">
    <name type="scientific">Hydatigena taeniaeformis</name>
    <name type="common">Feline tapeworm</name>
    <name type="synonym">Taenia taeniaeformis</name>
    <dbReference type="NCBI Taxonomy" id="6205"/>
    <lineage>
        <taxon>Eukaryota</taxon>
        <taxon>Metazoa</taxon>
        <taxon>Spiralia</taxon>
        <taxon>Lophotrochozoa</taxon>
        <taxon>Platyhelminthes</taxon>
        <taxon>Cestoda</taxon>
        <taxon>Eucestoda</taxon>
        <taxon>Cyclophyllidea</taxon>
        <taxon>Taeniidae</taxon>
        <taxon>Hydatigera</taxon>
    </lineage>
</organism>
<evidence type="ECO:0000313" key="4">
    <source>
        <dbReference type="Proteomes" id="UP000274429"/>
    </source>
</evidence>
<dbReference type="Pfam" id="PF06741">
    <property type="entry name" value="LsmAD"/>
    <property type="match status" value="1"/>
</dbReference>
<feature type="compositionally biased region" description="Polar residues" evidence="1">
    <location>
        <begin position="243"/>
        <end position="262"/>
    </location>
</feature>
<dbReference type="EMBL" id="UYWX01006283">
    <property type="protein sequence ID" value="VDM26285.1"/>
    <property type="molecule type" value="Genomic_DNA"/>
</dbReference>
<dbReference type="OrthoDB" id="2275718at2759"/>
<feature type="domain" description="LsmAD" evidence="2">
    <location>
        <begin position="97"/>
        <end position="166"/>
    </location>
</feature>
<evidence type="ECO:0000313" key="5">
    <source>
        <dbReference type="WBParaSite" id="TTAC_0000512201-mRNA-1"/>
    </source>
</evidence>
<evidence type="ECO:0000313" key="3">
    <source>
        <dbReference type="EMBL" id="VDM26285.1"/>
    </source>
</evidence>
<dbReference type="Proteomes" id="UP000274429">
    <property type="component" value="Unassembled WGS sequence"/>
</dbReference>
<feature type="region of interest" description="Disordered" evidence="1">
    <location>
        <begin position="177"/>
        <end position="296"/>
    </location>
</feature>
<feature type="compositionally biased region" description="Basic and acidic residues" evidence="1">
    <location>
        <begin position="196"/>
        <end position="208"/>
    </location>
</feature>
<dbReference type="InterPro" id="IPR009604">
    <property type="entry name" value="LsmAD_domain"/>
</dbReference>
<dbReference type="SMART" id="SM01272">
    <property type="entry name" value="LsmAD"/>
    <property type="match status" value="1"/>
</dbReference>
<sequence length="296" mass="33005">MKYVRSTRRESPDGPFCLEDDKFIPLPEIQKIVVRNVNPVEVQKEELVLDENSCQLDDPDTCFQHYFTSNEDAEPFSLTSDEHFPPDQMFEVNRQKYNITSSYRENLEGYTVPLDKTDPEYKAKEEYYAKVAKEIEDNKCLASAWESLADGEIENEELKFSAVLQDGVQGRELKNTFNRAAKRGGRGNNRASLPRECSEAHKSTETKSQKPNSTSLRDQNKSSTDSATSKASSDAALEKGSPKSASHESPVTTDASTNSAVSPSKDLSKSVEAVGKKDDKKRGFLDPDAPEFKPSG</sequence>
<dbReference type="WBParaSite" id="TTAC_0000512201-mRNA-1">
    <property type="protein sequence ID" value="TTAC_0000512201-mRNA-1"/>
    <property type="gene ID" value="TTAC_0000512201"/>
</dbReference>
<accession>A0A0R3WWI2</accession>
<feature type="compositionally biased region" description="Basic and acidic residues" evidence="1">
    <location>
        <begin position="266"/>
        <end position="285"/>
    </location>
</feature>
<protein>
    <submittedName>
        <fullName evidence="5">LsmAD domain-containing protein</fullName>
    </submittedName>
</protein>
<evidence type="ECO:0000259" key="2">
    <source>
        <dbReference type="SMART" id="SM01272"/>
    </source>
</evidence>
<dbReference type="STRING" id="6205.A0A0R3WWI2"/>
<reference evidence="3 4" key="2">
    <citation type="submission" date="2018-11" db="EMBL/GenBank/DDBJ databases">
        <authorList>
            <consortium name="Pathogen Informatics"/>
        </authorList>
    </citation>
    <scope>NUCLEOTIDE SEQUENCE [LARGE SCALE GENOMIC DNA]</scope>
</reference>
<dbReference type="AlphaFoldDB" id="A0A0R3WWI2"/>
<gene>
    <name evidence="3" type="ORF">TTAC_LOCUS5108</name>
</gene>
<reference evidence="5" key="1">
    <citation type="submission" date="2017-02" db="UniProtKB">
        <authorList>
            <consortium name="WormBaseParasite"/>
        </authorList>
    </citation>
    <scope>IDENTIFICATION</scope>
</reference>
<evidence type="ECO:0000256" key="1">
    <source>
        <dbReference type="SAM" id="MobiDB-lite"/>
    </source>
</evidence>